<accession>A0ABY8WS07</accession>
<protein>
    <submittedName>
        <fullName evidence="1">Uncharacterized protein</fullName>
    </submittedName>
</protein>
<organism evidence="1 2">
    <name type="scientific">Actinoplanes oblitus</name>
    <dbReference type="NCBI Taxonomy" id="3040509"/>
    <lineage>
        <taxon>Bacteria</taxon>
        <taxon>Bacillati</taxon>
        <taxon>Actinomycetota</taxon>
        <taxon>Actinomycetes</taxon>
        <taxon>Micromonosporales</taxon>
        <taxon>Micromonosporaceae</taxon>
        <taxon>Actinoplanes</taxon>
    </lineage>
</organism>
<keyword evidence="2" id="KW-1185">Reference proteome</keyword>
<evidence type="ECO:0000313" key="1">
    <source>
        <dbReference type="EMBL" id="WIN00645.1"/>
    </source>
</evidence>
<evidence type="ECO:0000313" key="2">
    <source>
        <dbReference type="Proteomes" id="UP001240150"/>
    </source>
</evidence>
<dbReference type="Proteomes" id="UP001240150">
    <property type="component" value="Chromosome"/>
</dbReference>
<name>A0ABY8WS07_9ACTN</name>
<reference evidence="1 2" key="1">
    <citation type="submission" date="2023-06" db="EMBL/GenBank/DDBJ databases">
        <authorList>
            <person name="Yushchuk O."/>
            <person name="Binda E."/>
            <person name="Ruckert-Reed C."/>
            <person name="Fedorenko V."/>
            <person name="Kalinowski J."/>
            <person name="Marinelli F."/>
        </authorList>
    </citation>
    <scope>NUCLEOTIDE SEQUENCE [LARGE SCALE GENOMIC DNA]</scope>
    <source>
        <strain evidence="1 2">NRRL 3884</strain>
    </source>
</reference>
<sequence length="171" mass="18096">MEFPGAKPDDERDTWVAAPLVSVGPLRFGATHAEVTAALGGASSVPTPGDRHLGGARFDSVGVTTYYVGGLADGHLSCVAVDAFTGPQVLLDGVALTGRDPSVVERWTWTEAERDERTLYYSGDADPALAELGLVVRSQRAGDAALTRPVFVGYVIEVLDEALPDPEWATR</sequence>
<dbReference type="EMBL" id="CP126980">
    <property type="protein sequence ID" value="WIN00645.1"/>
    <property type="molecule type" value="Genomic_DNA"/>
</dbReference>
<proteinExistence type="predicted"/>
<gene>
    <name evidence="1" type="ORF">ACTOB_004362</name>
</gene>
<dbReference type="RefSeq" id="WP_284922174.1">
    <property type="nucleotide sequence ID" value="NZ_CP126980.1"/>
</dbReference>